<dbReference type="Proteomes" id="UP000011668">
    <property type="component" value="Unassembled WGS sequence"/>
</dbReference>
<dbReference type="HOGENOM" id="CLU_1628171_0_0_1"/>
<sequence>MSSRLYSAPWMRASSNRGSNSVCTSCSLGSLSTCSDSRRLEPYRTYIAKDDLEQEHDRRAHLLRHACVHRQQHEHELDRAECLGRRAGGITSNTSYSGKYSSTAASSAVQPAKVNNSLVVVRIRSSPDAYTVTCTGGPNTAKSIERRNNLRGWSSRREKPVCD</sequence>
<organism evidence="1 2">
    <name type="scientific">Thanatephorus cucumeris (strain AG1-IA)</name>
    <name type="common">Rice sheath blight fungus</name>
    <name type="synonym">Rhizoctonia solani</name>
    <dbReference type="NCBI Taxonomy" id="983506"/>
    <lineage>
        <taxon>Eukaryota</taxon>
        <taxon>Fungi</taxon>
        <taxon>Dikarya</taxon>
        <taxon>Basidiomycota</taxon>
        <taxon>Agaricomycotina</taxon>
        <taxon>Agaricomycetes</taxon>
        <taxon>Cantharellales</taxon>
        <taxon>Ceratobasidiaceae</taxon>
        <taxon>Rhizoctonia</taxon>
        <taxon>Rhizoctonia solani AG-1</taxon>
    </lineage>
</organism>
<keyword evidence="2" id="KW-1185">Reference proteome</keyword>
<evidence type="ECO:0000313" key="1">
    <source>
        <dbReference type="EMBL" id="ELU42239.1"/>
    </source>
</evidence>
<reference evidence="1 2" key="1">
    <citation type="journal article" date="2013" name="Nat. Commun.">
        <title>The evolution and pathogenic mechanisms of the rice sheath blight pathogen.</title>
        <authorList>
            <person name="Zheng A."/>
            <person name="Lin R."/>
            <person name="Xu L."/>
            <person name="Qin P."/>
            <person name="Tang C."/>
            <person name="Ai P."/>
            <person name="Zhang D."/>
            <person name="Liu Y."/>
            <person name="Sun Z."/>
            <person name="Feng H."/>
            <person name="Wang Y."/>
            <person name="Chen Y."/>
            <person name="Liang X."/>
            <person name="Fu R."/>
            <person name="Li Q."/>
            <person name="Zhang J."/>
            <person name="Yu X."/>
            <person name="Xie Z."/>
            <person name="Ding L."/>
            <person name="Guan P."/>
            <person name="Tang J."/>
            <person name="Liang Y."/>
            <person name="Wang S."/>
            <person name="Deng Q."/>
            <person name="Li S."/>
            <person name="Zhu J."/>
            <person name="Wang L."/>
            <person name="Liu H."/>
            <person name="Li P."/>
        </authorList>
    </citation>
    <scope>NUCLEOTIDE SEQUENCE [LARGE SCALE GENOMIC DNA]</scope>
    <source>
        <strain evidence="2">AG-1 IA</strain>
    </source>
</reference>
<accession>L8X0U7</accession>
<evidence type="ECO:0000313" key="2">
    <source>
        <dbReference type="Proteomes" id="UP000011668"/>
    </source>
</evidence>
<dbReference type="EMBL" id="AFRT01000885">
    <property type="protein sequence ID" value="ELU42239.1"/>
    <property type="molecule type" value="Genomic_DNA"/>
</dbReference>
<comment type="caution">
    <text evidence="1">The sequence shown here is derived from an EMBL/GenBank/DDBJ whole genome shotgun (WGS) entry which is preliminary data.</text>
</comment>
<dbReference type="AlphaFoldDB" id="L8X0U7"/>
<protein>
    <submittedName>
        <fullName evidence="1">Uncharacterized protein</fullName>
    </submittedName>
</protein>
<gene>
    <name evidence="1" type="ORF">AG1IA_03731</name>
</gene>
<name>L8X0U7_THACA</name>
<proteinExistence type="predicted"/>